<dbReference type="NCBIfam" id="TIGR03723">
    <property type="entry name" value="T6A_TsaD_YgjD"/>
    <property type="match status" value="1"/>
</dbReference>
<feature type="binding site" evidence="8">
    <location>
        <position position="116"/>
    </location>
    <ligand>
        <name>Fe cation</name>
        <dbReference type="ChEBI" id="CHEBI:24875"/>
    </ligand>
</feature>
<feature type="domain" description="Gcp-like" evidence="9">
    <location>
        <begin position="24"/>
        <end position="325"/>
    </location>
</feature>
<dbReference type="Pfam" id="PF00814">
    <property type="entry name" value="TsaD"/>
    <property type="match status" value="1"/>
</dbReference>
<keyword evidence="5 8" id="KW-0408">Iron</keyword>
<dbReference type="InterPro" id="IPR022450">
    <property type="entry name" value="TsaD"/>
</dbReference>
<dbReference type="EC" id="2.3.1.234" evidence="8"/>
<dbReference type="GO" id="GO:0061711">
    <property type="term" value="F:tRNA N(6)-L-threonylcarbamoyladenine synthase activity"/>
    <property type="evidence" value="ECO:0007669"/>
    <property type="project" value="UniProtKB-EC"/>
</dbReference>
<comment type="similarity">
    <text evidence="8">Belongs to the KAE1 / TsaD family.</text>
</comment>
<keyword evidence="1 8" id="KW-0963">Cytoplasm</keyword>
<evidence type="ECO:0000256" key="5">
    <source>
        <dbReference type="ARBA" id="ARBA00023004"/>
    </source>
</evidence>
<dbReference type="GO" id="GO:0002949">
    <property type="term" value="P:tRNA threonylcarbamoyladenosine modification"/>
    <property type="evidence" value="ECO:0007669"/>
    <property type="project" value="UniProtKB-UniRule"/>
</dbReference>
<comment type="function">
    <text evidence="8">Required for the formation of a threonylcarbamoyl group on adenosine at position 37 (t(6)A37) in tRNAs that read codons beginning with adenine. Is involved in the transfer of the threonylcarbamoyl moiety of threonylcarbamoyl-AMP (TC-AMP) to the N6 group of A37, together with TsaE and TsaB. TsaD likely plays a direct catalytic role in this reaction.</text>
</comment>
<evidence type="ECO:0000256" key="6">
    <source>
        <dbReference type="ARBA" id="ARBA00023315"/>
    </source>
</evidence>
<accession>A0A844G561</accession>
<dbReference type="InterPro" id="IPR017861">
    <property type="entry name" value="KAE1/TsaD"/>
</dbReference>
<name>A0A844G561_9BACT</name>
<dbReference type="GO" id="GO:0005506">
    <property type="term" value="F:iron ion binding"/>
    <property type="evidence" value="ECO:0007669"/>
    <property type="project" value="UniProtKB-UniRule"/>
</dbReference>
<keyword evidence="6 8" id="KW-0012">Acyltransferase</keyword>
<feature type="binding site" evidence="8">
    <location>
        <position position="187"/>
    </location>
    <ligand>
        <name>substrate</name>
    </ligand>
</feature>
<feature type="binding site" evidence="8">
    <location>
        <position position="292"/>
    </location>
    <ligand>
        <name>substrate</name>
    </ligand>
</feature>
<dbReference type="PANTHER" id="PTHR11735">
    <property type="entry name" value="TRNA N6-ADENOSINE THREONYLCARBAMOYLTRANSFERASE"/>
    <property type="match status" value="1"/>
</dbReference>
<evidence type="ECO:0000256" key="1">
    <source>
        <dbReference type="ARBA" id="ARBA00022490"/>
    </source>
</evidence>
<feature type="binding site" evidence="8">
    <location>
        <position position="319"/>
    </location>
    <ligand>
        <name>Fe cation</name>
        <dbReference type="ChEBI" id="CHEBI:24875"/>
    </ligand>
</feature>
<feature type="binding site" evidence="8">
    <location>
        <position position="174"/>
    </location>
    <ligand>
        <name>substrate</name>
    </ligand>
</feature>
<comment type="caution">
    <text evidence="10">The sequence shown here is derived from an EMBL/GenBank/DDBJ whole genome shotgun (WGS) entry which is preliminary data.</text>
</comment>
<dbReference type="NCBIfam" id="TIGR00329">
    <property type="entry name" value="gcp_kae1"/>
    <property type="match status" value="1"/>
</dbReference>
<evidence type="ECO:0000256" key="3">
    <source>
        <dbReference type="ARBA" id="ARBA00022694"/>
    </source>
</evidence>
<dbReference type="InterPro" id="IPR043129">
    <property type="entry name" value="ATPase_NBD"/>
</dbReference>
<dbReference type="GO" id="GO:0005737">
    <property type="term" value="C:cytoplasm"/>
    <property type="evidence" value="ECO:0007669"/>
    <property type="project" value="UniProtKB-SubCell"/>
</dbReference>
<feature type="binding site" evidence="8">
    <location>
        <position position="112"/>
    </location>
    <ligand>
        <name>Fe cation</name>
        <dbReference type="ChEBI" id="CHEBI:24875"/>
    </ligand>
</feature>
<dbReference type="InterPro" id="IPR000905">
    <property type="entry name" value="Gcp-like_dom"/>
</dbReference>
<keyword evidence="2 8" id="KW-0808">Transferase</keyword>
<proteinExistence type="inferred from homology"/>
<dbReference type="AlphaFoldDB" id="A0A844G561"/>
<dbReference type="RefSeq" id="WP_106051283.1">
    <property type="nucleotide sequence ID" value="NZ_CALXOB010000052.1"/>
</dbReference>
<dbReference type="SUPFAM" id="SSF53067">
    <property type="entry name" value="Actin-like ATPase domain"/>
    <property type="match status" value="1"/>
</dbReference>
<evidence type="ECO:0000259" key="9">
    <source>
        <dbReference type="Pfam" id="PF00814"/>
    </source>
</evidence>
<organism evidence="10 11">
    <name type="scientific">Victivallis lenta</name>
    <dbReference type="NCBI Taxonomy" id="2606640"/>
    <lineage>
        <taxon>Bacteria</taxon>
        <taxon>Pseudomonadati</taxon>
        <taxon>Lentisphaerota</taxon>
        <taxon>Lentisphaeria</taxon>
        <taxon>Victivallales</taxon>
        <taxon>Victivallaceae</taxon>
        <taxon>Victivallis</taxon>
    </lineage>
</organism>
<evidence type="ECO:0000313" key="10">
    <source>
        <dbReference type="EMBL" id="MST98496.1"/>
    </source>
</evidence>
<gene>
    <name evidence="8 10" type="primary">tsaD</name>
    <name evidence="10" type="ORF">FYJ85_15750</name>
</gene>
<dbReference type="FunFam" id="3.30.420.40:FF:000012">
    <property type="entry name" value="tRNA N6-adenosine threonylcarbamoyltransferase"/>
    <property type="match status" value="1"/>
</dbReference>
<dbReference type="FunFam" id="3.30.420.40:FF:000040">
    <property type="entry name" value="tRNA N6-adenosine threonylcarbamoyltransferase"/>
    <property type="match status" value="1"/>
</dbReference>
<dbReference type="EMBL" id="VUNS01000019">
    <property type="protein sequence ID" value="MST98496.1"/>
    <property type="molecule type" value="Genomic_DNA"/>
</dbReference>
<evidence type="ECO:0000256" key="2">
    <source>
        <dbReference type="ARBA" id="ARBA00022679"/>
    </source>
</evidence>
<dbReference type="HAMAP" id="MF_01445">
    <property type="entry name" value="TsaD"/>
    <property type="match status" value="1"/>
</dbReference>
<feature type="binding site" evidence="8">
    <location>
        <begin position="141"/>
        <end position="145"/>
    </location>
    <ligand>
        <name>substrate</name>
    </ligand>
</feature>
<comment type="catalytic activity">
    <reaction evidence="7 8">
        <text>L-threonylcarbamoyladenylate + adenosine(37) in tRNA = N(6)-L-threonylcarbamoyladenosine(37) in tRNA + AMP + H(+)</text>
        <dbReference type="Rhea" id="RHEA:37059"/>
        <dbReference type="Rhea" id="RHEA-COMP:10162"/>
        <dbReference type="Rhea" id="RHEA-COMP:10163"/>
        <dbReference type="ChEBI" id="CHEBI:15378"/>
        <dbReference type="ChEBI" id="CHEBI:73682"/>
        <dbReference type="ChEBI" id="CHEBI:74411"/>
        <dbReference type="ChEBI" id="CHEBI:74418"/>
        <dbReference type="ChEBI" id="CHEBI:456215"/>
        <dbReference type="EC" id="2.3.1.234"/>
    </reaction>
</comment>
<dbReference type="PRINTS" id="PR00789">
    <property type="entry name" value="OSIALOPTASE"/>
</dbReference>
<dbReference type="CDD" id="cd24133">
    <property type="entry name" value="ASKHA_NBD_TsaD_bac"/>
    <property type="match status" value="1"/>
</dbReference>
<dbReference type="PANTHER" id="PTHR11735:SF6">
    <property type="entry name" value="TRNA N6-ADENOSINE THREONYLCARBAMOYLTRANSFERASE, MITOCHONDRIAL"/>
    <property type="match status" value="1"/>
</dbReference>
<keyword evidence="4 8" id="KW-0479">Metal-binding</keyword>
<dbReference type="Proteomes" id="UP000435649">
    <property type="component" value="Unassembled WGS sequence"/>
</dbReference>
<keyword evidence="3 8" id="KW-0819">tRNA processing</keyword>
<keyword evidence="11" id="KW-1185">Reference proteome</keyword>
<reference evidence="10 11" key="1">
    <citation type="submission" date="2019-08" db="EMBL/GenBank/DDBJ databases">
        <title>In-depth cultivation of the pig gut microbiome towards novel bacterial diversity and tailored functional studies.</title>
        <authorList>
            <person name="Wylensek D."/>
            <person name="Hitch T.C.A."/>
            <person name="Clavel T."/>
        </authorList>
    </citation>
    <scope>NUCLEOTIDE SEQUENCE [LARGE SCALE GENOMIC DNA]</scope>
    <source>
        <strain evidence="10 11">BBE-744-WT-12</strain>
    </source>
</reference>
<dbReference type="Gene3D" id="3.30.420.40">
    <property type="match status" value="2"/>
</dbReference>
<protein>
    <recommendedName>
        <fullName evidence="8">tRNA N6-adenosine threonylcarbamoyltransferase</fullName>
        <ecNumber evidence="8">2.3.1.234</ecNumber>
    </recommendedName>
    <alternativeName>
        <fullName evidence="8">N6-L-threonylcarbamoyladenine synthase</fullName>
        <shortName evidence="8">t(6)A synthase</shortName>
    </alternativeName>
    <alternativeName>
        <fullName evidence="8">t(6)A37 threonylcarbamoyladenosine biosynthesis protein TsaD</fullName>
    </alternativeName>
    <alternativeName>
        <fullName evidence="8">tRNA threonylcarbamoyladenosine biosynthesis protein TsaD</fullName>
    </alternativeName>
</protein>
<evidence type="ECO:0000256" key="8">
    <source>
        <dbReference type="HAMAP-Rule" id="MF_01445"/>
    </source>
</evidence>
<sequence>MALILGIETSCDETAAAVVKDGYEVLSSSVASQIAKHAAHGGVVPELAAREHLTALTPVLDGALREAGVTLAEIDAIAVTQGPGLIPALLVGLSFAKGLAMGNRIPYVGVNHFIGHIYGAFLDEANRALEDGASYPLLALVVSGGHTSLVLIGRDGKATALGGTIDDAAGEALDKGAKLLNLGYPGGPVMQRTAEGGDPHRFEFPRPLTGAAGKPLAPENRYNFSFSGIKTALLYHVKHHADESGRLPEALLRDTVASYQEAVVDVLTRKTLAAAKETGAKTIVVAGGVACNSVLRERFERLTPPGVRLRLAARKYCTDNAAMIGGLGYHYWKKREFSAFDIDSFARLPQITQIPFLG</sequence>
<comment type="caution">
    <text evidence="8">Lacks conserved residue(s) required for the propagation of feature annotation.</text>
</comment>
<evidence type="ECO:0000313" key="11">
    <source>
        <dbReference type="Proteomes" id="UP000435649"/>
    </source>
</evidence>
<comment type="cofactor">
    <cofactor evidence="8">
        <name>Fe(2+)</name>
        <dbReference type="ChEBI" id="CHEBI:29033"/>
    </cofactor>
    <text evidence="8">Binds 1 Fe(2+) ion per subunit.</text>
</comment>
<evidence type="ECO:0000256" key="7">
    <source>
        <dbReference type="ARBA" id="ARBA00048117"/>
    </source>
</evidence>
<evidence type="ECO:0000256" key="4">
    <source>
        <dbReference type="ARBA" id="ARBA00022723"/>
    </source>
</evidence>
<comment type="subcellular location">
    <subcellularLocation>
        <location evidence="8">Cytoplasm</location>
    </subcellularLocation>
</comment>